<reference evidence="1 2" key="1">
    <citation type="submission" date="2017-03" db="EMBL/GenBank/DDBJ databases">
        <authorList>
            <person name="Afonso C.L."/>
            <person name="Miller P.J."/>
            <person name="Scott M.A."/>
            <person name="Spackman E."/>
            <person name="Goraichik I."/>
            <person name="Dimitrov K.M."/>
            <person name="Suarez D.L."/>
            <person name="Swayne D.E."/>
        </authorList>
    </citation>
    <scope>NUCLEOTIDE SEQUENCE [LARGE SCALE GENOMIC DNA]</scope>
    <source>
        <strain evidence="1">Genome sequencing of Nitrospira japonica strain NJ11</strain>
    </source>
</reference>
<gene>
    <name evidence="1" type="ORF">NSJP_2938</name>
</gene>
<dbReference type="EMBL" id="LT828648">
    <property type="protein sequence ID" value="SLM49105.1"/>
    <property type="molecule type" value="Genomic_DNA"/>
</dbReference>
<protein>
    <recommendedName>
        <fullName evidence="3">Rubrerythrin diiron-binding domain-containing protein</fullName>
    </recommendedName>
</protein>
<dbReference type="STRING" id="1325564.NSJP_2938"/>
<organism evidence="1 2">
    <name type="scientific">Nitrospira japonica</name>
    <dbReference type="NCBI Taxonomy" id="1325564"/>
    <lineage>
        <taxon>Bacteria</taxon>
        <taxon>Pseudomonadati</taxon>
        <taxon>Nitrospirota</taxon>
        <taxon>Nitrospiria</taxon>
        <taxon>Nitrospirales</taxon>
        <taxon>Nitrospiraceae</taxon>
        <taxon>Nitrospira</taxon>
    </lineage>
</organism>
<keyword evidence="2" id="KW-1185">Reference proteome</keyword>
<proteinExistence type="predicted"/>
<accession>A0A1W1I7Z2</accession>
<name>A0A1W1I7Z2_9BACT</name>
<evidence type="ECO:0008006" key="3">
    <source>
        <dbReference type="Google" id="ProtNLM"/>
    </source>
</evidence>
<sequence length="192" mass="22198">MVTLPSSCEPALLERFLKAEAMALWSVRAAQVRDVPPGVLAFLRRHEEEEAEHLREFEARLGVISHTREKLPRVPSQWWALVIHLYGYETLGLEFAKLLVQVQPELQSILDDETVHVGFFEDEVRKVLAQEGRGATEARKSAQAWWRRLPPTVDRYLEGEQLAPYRIDLKRLILDSIEERFTNIGLFNAVLR</sequence>
<dbReference type="KEGG" id="nja:NSJP_2938"/>
<dbReference type="AlphaFoldDB" id="A0A1W1I7Z2"/>
<evidence type="ECO:0000313" key="1">
    <source>
        <dbReference type="EMBL" id="SLM49105.1"/>
    </source>
</evidence>
<dbReference type="Proteomes" id="UP000192042">
    <property type="component" value="Chromosome I"/>
</dbReference>
<evidence type="ECO:0000313" key="2">
    <source>
        <dbReference type="Proteomes" id="UP000192042"/>
    </source>
</evidence>